<dbReference type="SUPFAM" id="SSF82771">
    <property type="entry name" value="GIY-YIG endonuclease"/>
    <property type="match status" value="1"/>
</dbReference>
<dbReference type="InterPro" id="IPR000305">
    <property type="entry name" value="GIY-YIG_endonuc"/>
</dbReference>
<dbReference type="AlphaFoldDB" id="A0A7G1KTF6"/>
<protein>
    <submittedName>
        <fullName evidence="3">Endonuclease</fullName>
    </submittedName>
</protein>
<dbReference type="GO" id="GO:0004519">
    <property type="term" value="F:endonuclease activity"/>
    <property type="evidence" value="ECO:0007669"/>
    <property type="project" value="UniProtKB-KW"/>
</dbReference>
<name>A0A7G1KTF6_9NOCA</name>
<dbReference type="Gene3D" id="3.40.1440.10">
    <property type="entry name" value="GIY-YIG endonuclease"/>
    <property type="match status" value="1"/>
</dbReference>
<dbReference type="RefSeq" id="WP_425343091.1">
    <property type="nucleotide sequence ID" value="NZ_AP023396.1"/>
</dbReference>
<dbReference type="PANTHER" id="PTHR34477">
    <property type="entry name" value="UPF0213 PROTEIN YHBQ"/>
    <property type="match status" value="1"/>
</dbReference>
<keyword evidence="3" id="KW-0255">Endonuclease</keyword>
<dbReference type="InterPro" id="IPR050190">
    <property type="entry name" value="UPF0213_domain"/>
</dbReference>
<evidence type="ECO:0000313" key="3">
    <source>
        <dbReference type="EMBL" id="BCK56464.1"/>
    </source>
</evidence>
<keyword evidence="4" id="KW-1185">Reference proteome</keyword>
<comment type="similarity">
    <text evidence="1">Belongs to the UPF0213 family.</text>
</comment>
<accession>A0A7G1KTF6</accession>
<dbReference type="KEGG" id="nwl:NWFMUON74_42360"/>
<proteinExistence type="inferred from homology"/>
<keyword evidence="3" id="KW-0540">Nuclease</keyword>
<dbReference type="PANTHER" id="PTHR34477:SF5">
    <property type="entry name" value="BSL5627 PROTEIN"/>
    <property type="match status" value="1"/>
</dbReference>
<dbReference type="GeneID" id="80348710"/>
<dbReference type="EMBL" id="AP023396">
    <property type="protein sequence ID" value="BCK56464.1"/>
    <property type="molecule type" value="Genomic_DNA"/>
</dbReference>
<dbReference type="CDD" id="cd10448">
    <property type="entry name" value="GIY-YIG_unchar_3"/>
    <property type="match status" value="1"/>
</dbReference>
<organism evidence="3 4">
    <name type="scientific">Nocardia wallacei</name>
    <dbReference type="NCBI Taxonomy" id="480035"/>
    <lineage>
        <taxon>Bacteria</taxon>
        <taxon>Bacillati</taxon>
        <taxon>Actinomycetota</taxon>
        <taxon>Actinomycetes</taxon>
        <taxon>Mycobacteriales</taxon>
        <taxon>Nocardiaceae</taxon>
        <taxon>Nocardia</taxon>
    </lineage>
</organism>
<evidence type="ECO:0000256" key="1">
    <source>
        <dbReference type="ARBA" id="ARBA00007435"/>
    </source>
</evidence>
<dbReference type="Proteomes" id="UP000516173">
    <property type="component" value="Chromosome"/>
</dbReference>
<sequence>MYIMASHPRGVLYIGATSNLVGRVWQHRNEVVDGFTKRNRIHTLVWYQPAETLAAVYLHEHTLKTWRRERKIRLIETTNPDWADLYPTLL</sequence>
<feature type="domain" description="GIY-YIG" evidence="2">
    <location>
        <begin position="1"/>
        <end position="73"/>
    </location>
</feature>
<gene>
    <name evidence="3" type="ORF">NWFMUON74_42360</name>
</gene>
<dbReference type="Pfam" id="PF01541">
    <property type="entry name" value="GIY-YIG"/>
    <property type="match status" value="1"/>
</dbReference>
<evidence type="ECO:0000259" key="2">
    <source>
        <dbReference type="PROSITE" id="PS50164"/>
    </source>
</evidence>
<reference evidence="3 4" key="1">
    <citation type="submission" date="2020-08" db="EMBL/GenBank/DDBJ databases">
        <title>Genome Sequencing of Nocardia wallacei strain FMUON74 and assembly.</title>
        <authorList>
            <person name="Toyokawa M."/>
            <person name="Uesaka K."/>
        </authorList>
    </citation>
    <scope>NUCLEOTIDE SEQUENCE [LARGE SCALE GENOMIC DNA]</scope>
    <source>
        <strain evidence="3 4">FMUON74</strain>
    </source>
</reference>
<dbReference type="PROSITE" id="PS50164">
    <property type="entry name" value="GIY_YIG"/>
    <property type="match status" value="1"/>
</dbReference>
<keyword evidence="3" id="KW-0378">Hydrolase</keyword>
<evidence type="ECO:0000313" key="4">
    <source>
        <dbReference type="Proteomes" id="UP000516173"/>
    </source>
</evidence>
<dbReference type="InterPro" id="IPR035901">
    <property type="entry name" value="GIY-YIG_endonuc_sf"/>
</dbReference>